<dbReference type="GO" id="GO:0000981">
    <property type="term" value="F:DNA-binding transcription factor activity, RNA polymerase II-specific"/>
    <property type="evidence" value="ECO:0007669"/>
    <property type="project" value="TreeGrafter"/>
</dbReference>
<sequence length="506" mass="55046">MRIVAFFVDTVYRSSNELRLLWPGHALHCASLLASLCSSRSQHIHVRVQPLPLMCAAGHRSVSCVMMVSSSCAYPYPPSQAQPGSSVAHISPPVPPTSIYPTQSSNFVVRNVKSEADMMYSDANAYSGYPVDSTQMATNPTSASHEINSYWNSALPQHNPYAQLTLPTMSSSYNSGLLPMTSNTDEEYARSLSAVTSPAYAVPVSAANAPAGGEVVEIGKMYDSDNNALVAVPPTMYHPHAGPWNPHYLPSYMPNPEDKPLPDPAAGQYLPAEELMRREEPLSSIHPSLHFYPHPLQNATTTGVDESRSAPPPPAIPPVDVYGLPMSPATRPDLAGTLHISSREPFTDYGVMGGVNGMTSATSTSSLGSVGMPRIASKKRSKSVKLDSDDDSRSNDDREADRRSANNARERIRVKDINMAFKELGKMCAQHLQQGAEKTQTKLGVLHQAVAVITGLEEQVRQRNLNPKAACLKRREEEKIVPTSNEELKTHPFLPQPFPGDHLSTQ</sequence>
<dbReference type="AlphaFoldDB" id="A0A915BPL9"/>
<evidence type="ECO:0000256" key="3">
    <source>
        <dbReference type="ARBA" id="ARBA00023125"/>
    </source>
</evidence>
<dbReference type="SUPFAM" id="SSF47459">
    <property type="entry name" value="HLH, helix-loop-helix DNA-binding domain"/>
    <property type="match status" value="1"/>
</dbReference>
<feature type="domain" description="BHLH" evidence="7">
    <location>
        <begin position="401"/>
        <end position="456"/>
    </location>
</feature>
<reference evidence="9" key="1">
    <citation type="submission" date="2022-11" db="UniProtKB">
        <authorList>
            <consortium name="WormBaseParasite"/>
        </authorList>
    </citation>
    <scope>IDENTIFICATION</scope>
</reference>
<evidence type="ECO:0000256" key="2">
    <source>
        <dbReference type="ARBA" id="ARBA00023015"/>
    </source>
</evidence>
<comment type="subcellular location">
    <subcellularLocation>
        <location evidence="1">Nucleus</location>
    </subcellularLocation>
</comment>
<dbReference type="PANTHER" id="PTHR11793">
    <property type="entry name" value="BASIC HELIX-LOOP-HELIX TRANSCRIPTION FACTOR"/>
    <property type="match status" value="1"/>
</dbReference>
<keyword evidence="2" id="KW-0805">Transcription regulation</keyword>
<keyword evidence="5" id="KW-0539">Nucleus</keyword>
<protein>
    <submittedName>
        <fullName evidence="9">BHLH domain-containing protein</fullName>
    </submittedName>
</protein>
<dbReference type="GO" id="GO:0046983">
    <property type="term" value="F:protein dimerization activity"/>
    <property type="evidence" value="ECO:0007669"/>
    <property type="project" value="InterPro"/>
</dbReference>
<evidence type="ECO:0000256" key="4">
    <source>
        <dbReference type="ARBA" id="ARBA00023163"/>
    </source>
</evidence>
<dbReference type="Gene3D" id="4.10.280.10">
    <property type="entry name" value="Helix-loop-helix DNA-binding domain"/>
    <property type="match status" value="1"/>
</dbReference>
<evidence type="ECO:0000256" key="5">
    <source>
        <dbReference type="ARBA" id="ARBA00023242"/>
    </source>
</evidence>
<dbReference type="GO" id="GO:0000785">
    <property type="term" value="C:chromatin"/>
    <property type="evidence" value="ECO:0007669"/>
    <property type="project" value="TreeGrafter"/>
</dbReference>
<dbReference type="PROSITE" id="PS50888">
    <property type="entry name" value="BHLH"/>
    <property type="match status" value="1"/>
</dbReference>
<evidence type="ECO:0000313" key="8">
    <source>
        <dbReference type="Proteomes" id="UP000887569"/>
    </source>
</evidence>
<dbReference type="WBParaSite" id="PgR050X_g015_t03">
    <property type="protein sequence ID" value="PgR050X_g015_t03"/>
    <property type="gene ID" value="PgR050X_g015"/>
</dbReference>
<dbReference type="Pfam" id="PF00010">
    <property type="entry name" value="HLH"/>
    <property type="match status" value="1"/>
</dbReference>
<feature type="region of interest" description="Disordered" evidence="6">
    <location>
        <begin position="482"/>
        <end position="506"/>
    </location>
</feature>
<dbReference type="Proteomes" id="UP000887569">
    <property type="component" value="Unplaced"/>
</dbReference>
<organism evidence="8 9">
    <name type="scientific">Parascaris univalens</name>
    <name type="common">Nematode worm</name>
    <dbReference type="NCBI Taxonomy" id="6257"/>
    <lineage>
        <taxon>Eukaryota</taxon>
        <taxon>Metazoa</taxon>
        <taxon>Ecdysozoa</taxon>
        <taxon>Nematoda</taxon>
        <taxon>Chromadorea</taxon>
        <taxon>Rhabditida</taxon>
        <taxon>Spirurina</taxon>
        <taxon>Ascaridomorpha</taxon>
        <taxon>Ascaridoidea</taxon>
        <taxon>Ascarididae</taxon>
        <taxon>Parascaris</taxon>
    </lineage>
</organism>
<keyword evidence="4" id="KW-0804">Transcription</keyword>
<accession>A0A915BPL9</accession>
<dbReference type="PANTHER" id="PTHR11793:SF13">
    <property type="entry name" value="PROTEIN DAUGHTERLESS"/>
    <property type="match status" value="1"/>
</dbReference>
<feature type="region of interest" description="Disordered" evidence="6">
    <location>
        <begin position="289"/>
        <end position="328"/>
    </location>
</feature>
<dbReference type="GO" id="GO:0005634">
    <property type="term" value="C:nucleus"/>
    <property type="evidence" value="ECO:0007669"/>
    <property type="project" value="UniProtKB-SubCell"/>
</dbReference>
<feature type="compositionally biased region" description="Basic and acidic residues" evidence="6">
    <location>
        <begin position="384"/>
        <end position="409"/>
    </location>
</feature>
<evidence type="ECO:0000259" key="7">
    <source>
        <dbReference type="PROSITE" id="PS50888"/>
    </source>
</evidence>
<dbReference type="SMART" id="SM00353">
    <property type="entry name" value="HLH"/>
    <property type="match status" value="1"/>
</dbReference>
<evidence type="ECO:0000313" key="9">
    <source>
        <dbReference type="WBParaSite" id="PgR050X_g015_t03"/>
    </source>
</evidence>
<dbReference type="GO" id="GO:0000978">
    <property type="term" value="F:RNA polymerase II cis-regulatory region sequence-specific DNA binding"/>
    <property type="evidence" value="ECO:0007669"/>
    <property type="project" value="TreeGrafter"/>
</dbReference>
<dbReference type="InterPro" id="IPR036638">
    <property type="entry name" value="HLH_DNA-bd_sf"/>
</dbReference>
<dbReference type="GO" id="GO:0005667">
    <property type="term" value="C:transcription regulator complex"/>
    <property type="evidence" value="ECO:0007669"/>
    <property type="project" value="TreeGrafter"/>
</dbReference>
<name>A0A915BPL9_PARUN</name>
<evidence type="ECO:0000256" key="1">
    <source>
        <dbReference type="ARBA" id="ARBA00004123"/>
    </source>
</evidence>
<dbReference type="InterPro" id="IPR011598">
    <property type="entry name" value="bHLH_dom"/>
</dbReference>
<dbReference type="CDD" id="cd18945">
    <property type="entry name" value="bHLH_E-protein_TCF4_E2-2"/>
    <property type="match status" value="1"/>
</dbReference>
<keyword evidence="3" id="KW-0238">DNA-binding</keyword>
<proteinExistence type="predicted"/>
<keyword evidence="8" id="KW-1185">Reference proteome</keyword>
<feature type="region of interest" description="Disordered" evidence="6">
    <location>
        <begin position="362"/>
        <end position="409"/>
    </location>
</feature>
<dbReference type="InterPro" id="IPR051098">
    <property type="entry name" value="NeuroDiff_E-box_TFs"/>
</dbReference>
<evidence type="ECO:0000256" key="6">
    <source>
        <dbReference type="SAM" id="MobiDB-lite"/>
    </source>
</evidence>